<evidence type="ECO:0000256" key="2">
    <source>
        <dbReference type="SAM" id="MobiDB-lite"/>
    </source>
</evidence>
<dbReference type="NCBIfam" id="TIGR00254">
    <property type="entry name" value="GGDEF"/>
    <property type="match status" value="1"/>
</dbReference>
<accession>A0A4R8MAK8</accession>
<dbReference type="InterPro" id="IPR050469">
    <property type="entry name" value="Diguanylate_Cyclase"/>
</dbReference>
<reference evidence="4 5" key="1">
    <citation type="submission" date="2019-03" db="EMBL/GenBank/DDBJ databases">
        <title>Genomic Encyclopedia of Type Strains, Phase IV (KMG-IV): sequencing the most valuable type-strain genomes for metagenomic binning, comparative biology and taxonomic classification.</title>
        <authorList>
            <person name="Goeker M."/>
        </authorList>
    </citation>
    <scope>NUCLEOTIDE SEQUENCE [LARGE SCALE GENOMIC DNA]</scope>
    <source>
        <strain evidence="4 5">DSM 25964</strain>
    </source>
</reference>
<gene>
    <name evidence="4" type="ORF">C8D99_106137</name>
</gene>
<dbReference type="InterPro" id="IPR029787">
    <property type="entry name" value="Nucleotide_cyclase"/>
</dbReference>
<organism evidence="4 5">
    <name type="scientific">Aminivibrio pyruvatiphilus</name>
    <dbReference type="NCBI Taxonomy" id="1005740"/>
    <lineage>
        <taxon>Bacteria</taxon>
        <taxon>Thermotogati</taxon>
        <taxon>Synergistota</taxon>
        <taxon>Synergistia</taxon>
        <taxon>Synergistales</taxon>
        <taxon>Aminobacteriaceae</taxon>
        <taxon>Aminivibrio</taxon>
    </lineage>
</organism>
<dbReference type="GO" id="GO:0052621">
    <property type="term" value="F:diguanylate cyclase activity"/>
    <property type="evidence" value="ECO:0007669"/>
    <property type="project" value="TreeGrafter"/>
</dbReference>
<dbReference type="SUPFAM" id="SSF55073">
    <property type="entry name" value="Nucleotide cyclase"/>
    <property type="match status" value="1"/>
</dbReference>
<feature type="compositionally biased region" description="Basic and acidic residues" evidence="2">
    <location>
        <begin position="337"/>
        <end position="349"/>
    </location>
</feature>
<evidence type="ECO:0000313" key="4">
    <source>
        <dbReference type="EMBL" id="TDY61282.1"/>
    </source>
</evidence>
<dbReference type="OrthoDB" id="6428at2"/>
<evidence type="ECO:0000256" key="1">
    <source>
        <dbReference type="SAM" id="Coils"/>
    </source>
</evidence>
<name>A0A4R8MAK8_9BACT</name>
<keyword evidence="5" id="KW-1185">Reference proteome</keyword>
<feature type="domain" description="GGDEF" evidence="3">
    <location>
        <begin position="201"/>
        <end position="338"/>
    </location>
</feature>
<evidence type="ECO:0000313" key="5">
    <source>
        <dbReference type="Proteomes" id="UP000295066"/>
    </source>
</evidence>
<dbReference type="PROSITE" id="PS50887">
    <property type="entry name" value="GGDEF"/>
    <property type="match status" value="1"/>
</dbReference>
<dbReference type="PANTHER" id="PTHR45138:SF9">
    <property type="entry name" value="DIGUANYLATE CYCLASE DGCM-RELATED"/>
    <property type="match status" value="1"/>
</dbReference>
<protein>
    <submittedName>
        <fullName evidence="4">Diguanylate cyclase (GGDEF)-like protein</fullName>
    </submittedName>
</protein>
<comment type="caution">
    <text evidence="4">The sequence shown here is derived from an EMBL/GenBank/DDBJ whole genome shotgun (WGS) entry which is preliminary data.</text>
</comment>
<dbReference type="PANTHER" id="PTHR45138">
    <property type="entry name" value="REGULATORY COMPONENTS OF SENSORY TRANSDUCTION SYSTEM"/>
    <property type="match status" value="1"/>
</dbReference>
<dbReference type="SMART" id="SM00267">
    <property type="entry name" value="GGDEF"/>
    <property type="match status" value="1"/>
</dbReference>
<dbReference type="Pfam" id="PF00990">
    <property type="entry name" value="GGDEF"/>
    <property type="match status" value="1"/>
</dbReference>
<dbReference type="Gene3D" id="3.30.70.270">
    <property type="match status" value="1"/>
</dbReference>
<dbReference type="EMBL" id="SORI01000006">
    <property type="protein sequence ID" value="TDY61282.1"/>
    <property type="molecule type" value="Genomic_DNA"/>
</dbReference>
<dbReference type="InterPro" id="IPR043128">
    <property type="entry name" value="Rev_trsase/Diguanyl_cyclase"/>
</dbReference>
<sequence>MDTSGTSFLFKCDREFNILHTFWYHPVHLLSPFQKVLTALFSPADMERIAGMAQKALSGKNLLLCEGGFSIASPEAGVCLCVTATGDTILIHGHDDYLRDGDPAAAVLRDTIHRFMDVVKASDTDFMTGSDTVIREQFEKIQKLNSDLVNTQRQLKKANSALNRLNQDLNNRLVRDALTGLVSRYQYRQEIELAISRAPEKRGIFTFVDLDDFKRINDTYGHAAGDRYLKEFADRLGRLPFDSLICMRIAGDEFGLYIHGYDTVEKEDIRAVWDRMKELVMNRPVQLGDDVQEKIFCSAGMAVYGKDTENVYELIECADFAMYEAKKSGKNSFSEFDPERYRKAKASPD</sequence>
<feature type="coiled-coil region" evidence="1">
    <location>
        <begin position="134"/>
        <end position="172"/>
    </location>
</feature>
<dbReference type="RefSeq" id="WP_133957330.1">
    <property type="nucleotide sequence ID" value="NZ_SORI01000006.1"/>
</dbReference>
<dbReference type="InterPro" id="IPR000160">
    <property type="entry name" value="GGDEF_dom"/>
</dbReference>
<dbReference type="AlphaFoldDB" id="A0A4R8MAK8"/>
<evidence type="ECO:0000259" key="3">
    <source>
        <dbReference type="PROSITE" id="PS50887"/>
    </source>
</evidence>
<proteinExistence type="predicted"/>
<dbReference type="Proteomes" id="UP000295066">
    <property type="component" value="Unassembled WGS sequence"/>
</dbReference>
<dbReference type="CDD" id="cd01949">
    <property type="entry name" value="GGDEF"/>
    <property type="match status" value="1"/>
</dbReference>
<keyword evidence="1" id="KW-0175">Coiled coil</keyword>
<feature type="region of interest" description="Disordered" evidence="2">
    <location>
        <begin position="328"/>
        <end position="349"/>
    </location>
</feature>